<dbReference type="PANTHER" id="PTHR43047:SF68">
    <property type="entry name" value="HISTIDINE KINASE 5"/>
    <property type="match status" value="1"/>
</dbReference>
<evidence type="ECO:0000256" key="4">
    <source>
        <dbReference type="ARBA" id="ARBA00022679"/>
    </source>
</evidence>
<dbReference type="GO" id="GO:0009927">
    <property type="term" value="F:histidine phosphotransfer kinase activity"/>
    <property type="evidence" value="ECO:0000318"/>
    <property type="project" value="GO_Central"/>
</dbReference>
<dbReference type="InterPro" id="IPR004358">
    <property type="entry name" value="Sig_transdc_His_kin-like_C"/>
</dbReference>
<dbReference type="InterPro" id="IPR036890">
    <property type="entry name" value="HATPase_C_sf"/>
</dbReference>
<dbReference type="EC" id="2.7.13.3" evidence="2"/>
<dbReference type="AlphaFoldDB" id="A0A1Y1IED5"/>
<dbReference type="STRING" id="105231.A0A1Y1IED5"/>
<name>A0A1Y1IED5_KLENI</name>
<evidence type="ECO:0000313" key="12">
    <source>
        <dbReference type="Proteomes" id="UP000054558"/>
    </source>
</evidence>
<feature type="modified residue" description="4-aspartylphosphate" evidence="6">
    <location>
        <position position="1032"/>
    </location>
</feature>
<feature type="transmembrane region" description="Helical" evidence="8">
    <location>
        <begin position="98"/>
        <end position="117"/>
    </location>
</feature>
<feature type="domain" description="Response regulatory" evidence="10">
    <location>
        <begin position="962"/>
        <end position="1120"/>
    </location>
</feature>
<gene>
    <name evidence="11" type="ORF">KFL_003760120</name>
</gene>
<evidence type="ECO:0000256" key="7">
    <source>
        <dbReference type="SAM" id="MobiDB-lite"/>
    </source>
</evidence>
<dbReference type="CDD" id="cd00082">
    <property type="entry name" value="HisKA"/>
    <property type="match status" value="1"/>
</dbReference>
<dbReference type="PRINTS" id="PR00344">
    <property type="entry name" value="BCTRLSENSOR"/>
</dbReference>
<feature type="compositionally biased region" description="Low complexity" evidence="7">
    <location>
        <begin position="937"/>
        <end position="946"/>
    </location>
</feature>
<keyword evidence="4" id="KW-0808">Transferase</keyword>
<evidence type="ECO:0000256" key="3">
    <source>
        <dbReference type="ARBA" id="ARBA00022553"/>
    </source>
</evidence>
<feature type="compositionally biased region" description="Polar residues" evidence="7">
    <location>
        <begin position="766"/>
        <end position="775"/>
    </location>
</feature>
<dbReference type="CDD" id="cd17546">
    <property type="entry name" value="REC_hyHK_CKI1_RcsC-like"/>
    <property type="match status" value="1"/>
</dbReference>
<accession>A0A1Y1IED5</accession>
<dbReference type="EMBL" id="DF237325">
    <property type="protein sequence ID" value="GAQ87779.1"/>
    <property type="molecule type" value="Genomic_DNA"/>
</dbReference>
<dbReference type="PANTHER" id="PTHR43047">
    <property type="entry name" value="TWO-COMPONENT HISTIDINE PROTEIN KINASE"/>
    <property type="match status" value="1"/>
</dbReference>
<evidence type="ECO:0000256" key="2">
    <source>
        <dbReference type="ARBA" id="ARBA00012438"/>
    </source>
</evidence>
<dbReference type="Gene3D" id="3.30.565.10">
    <property type="entry name" value="Histidine kinase-like ATPase, C-terminal domain"/>
    <property type="match status" value="1"/>
</dbReference>
<evidence type="ECO:0000259" key="10">
    <source>
        <dbReference type="PROSITE" id="PS50110"/>
    </source>
</evidence>
<dbReference type="InterPro" id="IPR005467">
    <property type="entry name" value="His_kinase_dom"/>
</dbReference>
<feature type="transmembrane region" description="Helical" evidence="8">
    <location>
        <begin position="259"/>
        <end position="282"/>
    </location>
</feature>
<keyword evidence="5" id="KW-0418">Kinase</keyword>
<feature type="domain" description="Histidine kinase" evidence="9">
    <location>
        <begin position="617"/>
        <end position="732"/>
    </location>
</feature>
<proteinExistence type="predicted"/>
<dbReference type="InterPro" id="IPR036097">
    <property type="entry name" value="HisK_dim/P_sf"/>
</dbReference>
<dbReference type="Gene3D" id="3.40.50.2300">
    <property type="match status" value="1"/>
</dbReference>
<keyword evidence="8" id="KW-1133">Transmembrane helix</keyword>
<dbReference type="SUPFAM" id="SSF47384">
    <property type="entry name" value="Homodimeric domain of signal transducing histidine kinase"/>
    <property type="match status" value="1"/>
</dbReference>
<protein>
    <recommendedName>
        <fullName evidence="2">histidine kinase</fullName>
        <ecNumber evidence="2">2.7.13.3</ecNumber>
    </recommendedName>
</protein>
<organism evidence="11 12">
    <name type="scientific">Klebsormidium nitens</name>
    <name type="common">Green alga</name>
    <name type="synonym">Ulothrix nitens</name>
    <dbReference type="NCBI Taxonomy" id="105231"/>
    <lineage>
        <taxon>Eukaryota</taxon>
        <taxon>Viridiplantae</taxon>
        <taxon>Streptophyta</taxon>
        <taxon>Klebsormidiophyceae</taxon>
        <taxon>Klebsormidiales</taxon>
        <taxon>Klebsormidiaceae</taxon>
        <taxon>Klebsormidium</taxon>
    </lineage>
</organism>
<evidence type="ECO:0000259" key="9">
    <source>
        <dbReference type="PROSITE" id="PS50109"/>
    </source>
</evidence>
<dbReference type="InterPro" id="IPR003661">
    <property type="entry name" value="HisK_dim/P_dom"/>
</dbReference>
<dbReference type="SMART" id="SM00388">
    <property type="entry name" value="HisKA"/>
    <property type="match status" value="1"/>
</dbReference>
<feature type="region of interest" description="Disordered" evidence="7">
    <location>
        <begin position="926"/>
        <end position="958"/>
    </location>
</feature>
<evidence type="ECO:0000256" key="1">
    <source>
        <dbReference type="ARBA" id="ARBA00000085"/>
    </source>
</evidence>
<dbReference type="Pfam" id="PF02518">
    <property type="entry name" value="HATPase_c"/>
    <property type="match status" value="1"/>
</dbReference>
<dbReference type="GO" id="GO:0000155">
    <property type="term" value="F:phosphorelay sensor kinase activity"/>
    <property type="evidence" value="ECO:0000318"/>
    <property type="project" value="GO_Central"/>
</dbReference>
<comment type="catalytic activity">
    <reaction evidence="1">
        <text>ATP + protein L-histidine = ADP + protein N-phospho-L-histidine.</text>
        <dbReference type="EC" id="2.7.13.3"/>
    </reaction>
</comment>
<feature type="region of interest" description="Disordered" evidence="7">
    <location>
        <begin position="555"/>
        <end position="578"/>
    </location>
</feature>
<evidence type="ECO:0000313" key="11">
    <source>
        <dbReference type="EMBL" id="GAQ87779.1"/>
    </source>
</evidence>
<feature type="compositionally biased region" description="Low complexity" evidence="7">
    <location>
        <begin position="776"/>
        <end position="789"/>
    </location>
</feature>
<keyword evidence="8" id="KW-0472">Membrane</keyword>
<dbReference type="Proteomes" id="UP000054558">
    <property type="component" value="Unassembled WGS sequence"/>
</dbReference>
<dbReference type="PROSITE" id="PS50110">
    <property type="entry name" value="RESPONSE_REGULATORY"/>
    <property type="match status" value="1"/>
</dbReference>
<feature type="region of interest" description="Disordered" evidence="7">
    <location>
        <begin position="741"/>
        <end position="855"/>
    </location>
</feature>
<dbReference type="InterPro" id="IPR011006">
    <property type="entry name" value="CheY-like_superfamily"/>
</dbReference>
<dbReference type="SMART" id="SM00448">
    <property type="entry name" value="REC"/>
    <property type="match status" value="1"/>
</dbReference>
<dbReference type="Gene3D" id="1.10.287.130">
    <property type="match status" value="1"/>
</dbReference>
<dbReference type="GO" id="GO:0005886">
    <property type="term" value="C:plasma membrane"/>
    <property type="evidence" value="ECO:0000318"/>
    <property type="project" value="GO_Central"/>
</dbReference>
<evidence type="ECO:0000256" key="5">
    <source>
        <dbReference type="ARBA" id="ARBA00022777"/>
    </source>
</evidence>
<dbReference type="InterPro" id="IPR003594">
    <property type="entry name" value="HATPase_dom"/>
</dbReference>
<evidence type="ECO:0000256" key="6">
    <source>
        <dbReference type="PROSITE-ProRule" id="PRU00169"/>
    </source>
</evidence>
<evidence type="ECO:0000256" key="8">
    <source>
        <dbReference type="SAM" id="Phobius"/>
    </source>
</evidence>
<reference evidence="11 12" key="1">
    <citation type="journal article" date="2014" name="Nat. Commun.">
        <title>Klebsormidium flaccidum genome reveals primary factors for plant terrestrial adaptation.</title>
        <authorList>
            <person name="Hori K."/>
            <person name="Maruyama F."/>
            <person name="Fujisawa T."/>
            <person name="Togashi T."/>
            <person name="Yamamoto N."/>
            <person name="Seo M."/>
            <person name="Sato S."/>
            <person name="Yamada T."/>
            <person name="Mori H."/>
            <person name="Tajima N."/>
            <person name="Moriyama T."/>
            <person name="Ikeuchi M."/>
            <person name="Watanabe M."/>
            <person name="Wada H."/>
            <person name="Kobayashi K."/>
            <person name="Saito M."/>
            <person name="Masuda T."/>
            <person name="Sasaki-Sekimoto Y."/>
            <person name="Mashiguchi K."/>
            <person name="Awai K."/>
            <person name="Shimojima M."/>
            <person name="Masuda S."/>
            <person name="Iwai M."/>
            <person name="Nobusawa T."/>
            <person name="Narise T."/>
            <person name="Kondo S."/>
            <person name="Saito H."/>
            <person name="Sato R."/>
            <person name="Murakawa M."/>
            <person name="Ihara Y."/>
            <person name="Oshima-Yamada Y."/>
            <person name="Ohtaka K."/>
            <person name="Satoh M."/>
            <person name="Sonobe K."/>
            <person name="Ishii M."/>
            <person name="Ohtani R."/>
            <person name="Kanamori-Sato M."/>
            <person name="Honoki R."/>
            <person name="Miyazaki D."/>
            <person name="Mochizuki H."/>
            <person name="Umetsu J."/>
            <person name="Higashi K."/>
            <person name="Shibata D."/>
            <person name="Kamiya Y."/>
            <person name="Sato N."/>
            <person name="Nakamura Y."/>
            <person name="Tabata S."/>
            <person name="Ida S."/>
            <person name="Kurokawa K."/>
            <person name="Ohta H."/>
        </authorList>
    </citation>
    <scope>NUCLEOTIDE SEQUENCE [LARGE SCALE GENOMIC DNA]</scope>
    <source>
        <strain evidence="11 12">NIES-2285</strain>
    </source>
</reference>
<sequence>MNLSREHAASFVFPKQHSSVHLIPPRGNLPPTNSPPPRWWGRLRLWRRSPPTQQRAKSFIFCPRGEAGGTPGAVEGENGKLGGKKFSHLEGVATLWRLSWLAMVLVCMCLLTVQGLIHWAMSSGVDRNAQGFELAANQIALTFSLEVVALGLVLNSTNPSEGTNSSAQAALQGLQQEWTSGQTRLATVSCGLTSAQQSTTQRLLEASSASGDAFSAAVAGFLQDRRLQDVQSASAVYRGSLEAVENECGARRRGGESVVLGLTWALTLLGLVTSVGLVLGTLRSLVRAMTSLEVRHAQVVKEMATQYADARRTSALQLGYISHELRNPLNGVMGLIHLCLSFVTPAGSRRSSRAVSADHSEEPTPYLGGEFFRGIESPGRDELLNFGRTRLSSEVDDSAMLNKSWPDAWHTRSSASSGSSPLFGPPVNLLSRHAKLPRLPYLESPPRGGTHSAGGGCEVCHGLVYDNLSLADKSCELMKTIMGDLLDMQRLEAGQVVMSKSSGTLLDVIRHVTRLAETQLLMHAETAETVSRIRSHSRRLTSGDSGFAAVERAMRGEGGGDMGPGPRQSDPPGKKVRGRWEWVQSDGGRIGEGRVNGRAILRYVCDAGVSGTKYEMDRARMEQVMSSLVTNALRATRQGDTCPVLHARTMEGDTGVRLEVVDRGQGLSAAARDTVFEPFLHTYYQEEGLTLGVGLSLYISKLLVTKHMHGSIGFSSEEDFGSTFWVELPLSRVRTPGPSLSFTTASLAGNTSPGSTPRGTRPPSKTEATTSKTQMPSSGGLAPPAAAAPRSEKEASSAPILREPPQLARARKKSPVKATSEAEPGVNAPKDGANAPTDGEAQPKAARRAREKPVGVTLRAVSQIEIANPRSLSKGATLLGSAAPTTASSRKELFRWSSVLVHAGGSPGAETEDGFRADFLHGQRSVHPVAEEEGEGESAAATPESALPSPKKEAGREERKLHCLVVDDVHTNRLVLQKILHVLGHTCDTSVNGLEAVVAVTGQKPAVDGAPVPRAEGEESVVTKDYDLILMDVQMPVMDGRRATELIRHWEHQQLTRARAAAAGPWDPSEGPKHNLLPIIFVTGNVMPGEEALMLSSGATKVIEKPMRMNDLRELIRVYVHDRAPPHLPPLTLQKVFGWADSRGARGQ</sequence>
<keyword evidence="8" id="KW-0812">Transmembrane</keyword>
<dbReference type="InterPro" id="IPR001789">
    <property type="entry name" value="Sig_transdc_resp-reg_receiver"/>
</dbReference>
<dbReference type="SUPFAM" id="SSF55874">
    <property type="entry name" value="ATPase domain of HSP90 chaperone/DNA topoisomerase II/histidine kinase"/>
    <property type="match status" value="1"/>
</dbReference>
<dbReference type="PROSITE" id="PS50109">
    <property type="entry name" value="HIS_KIN"/>
    <property type="match status" value="1"/>
</dbReference>
<dbReference type="GO" id="GO:0000160">
    <property type="term" value="P:phosphorelay signal transduction system"/>
    <property type="evidence" value="ECO:0000318"/>
    <property type="project" value="GO_Central"/>
</dbReference>
<keyword evidence="12" id="KW-1185">Reference proteome</keyword>
<keyword evidence="3 6" id="KW-0597">Phosphoprotein</keyword>
<dbReference type="SMART" id="SM00387">
    <property type="entry name" value="HATPase_c"/>
    <property type="match status" value="1"/>
</dbReference>
<feature type="compositionally biased region" description="Polar residues" evidence="7">
    <location>
        <begin position="741"/>
        <end position="758"/>
    </location>
</feature>
<dbReference type="SUPFAM" id="SSF52172">
    <property type="entry name" value="CheY-like"/>
    <property type="match status" value="1"/>
</dbReference>